<dbReference type="InterPro" id="IPR050789">
    <property type="entry name" value="Diverse_Enzym_Activities"/>
</dbReference>
<dbReference type="OrthoDB" id="428260at2759"/>
<sequence length="688" mass="77099">MSESLSDQDRASLEGIIDEYTSGNRRIAGLVYGALVEKGIISLDDADQLEAVAPELRHVKVLDGTSTDNFQLVEKRRRITLRMLLTHTAGFGYAFEDESLAQYSRPVGLDDFSGDRDDVIRRPLVNQPGEIFQYGTSMDWVGIIIERITELSLEEYFQAYIFQPVNMDVSFYLSDEAKKNLAYLHERLPGGSLKHTDHIYRRPLTWKQTVQGKNMFCAGGHGIFGKPAEFLKLIALLLNDGTDSKTGAQLLRPDTVREMFKDQIPDKPRHSDERVPVAKPWLANPTPLSPMPEDHMEGWGLSFSINHFPEKSGRASGSASWEGLANLYWFADRTNNVGAIIATQILPYGERFQELVAVLDSFPREIFDSFEVHRTYYKSSGVQIGADILIPRSGPRPKVRPVIVRIHGGFLITGASLYPAWFSKWVLQYATAHGAVIISPDYRLLPEVKGRDILDDFKEFWAWFESGSPQQHLLSAGRSDIIIDPERHLLIGESAGGYLAIQSVLSQFTRPRAIIALYPMLDLKSEYYNTSYEKPICGVPNFPNEAVSDFLESISERPVITEANPPLRLDLALAVVQNGRLLEILGEDPDLFPLERIAAPEFLSGGHGKPLLPPSCIFHGREDSAVPVEGTLKFVEILKRVNPTTRVKLVIRPGDHGFDALSTPDDPWLNDALSYTTREWLGEAHSKI</sequence>
<accession>A0A9P5HDB3</accession>
<dbReference type="Proteomes" id="UP000722485">
    <property type="component" value="Unassembled WGS sequence"/>
</dbReference>
<dbReference type="SUPFAM" id="SSF56601">
    <property type="entry name" value="beta-lactamase/transpeptidase-like"/>
    <property type="match status" value="1"/>
</dbReference>
<dbReference type="PANTHER" id="PTHR43283">
    <property type="entry name" value="BETA-LACTAMASE-RELATED"/>
    <property type="match status" value="1"/>
</dbReference>
<dbReference type="InterPro" id="IPR001466">
    <property type="entry name" value="Beta-lactam-related"/>
</dbReference>
<evidence type="ECO:0000313" key="3">
    <source>
        <dbReference type="EMBL" id="KAF7551735.1"/>
    </source>
</evidence>
<feature type="domain" description="Beta-lactamase-related" evidence="1">
    <location>
        <begin position="28"/>
        <end position="351"/>
    </location>
</feature>
<evidence type="ECO:0000259" key="1">
    <source>
        <dbReference type="Pfam" id="PF00144"/>
    </source>
</evidence>
<proteinExistence type="predicted"/>
<name>A0A9P5HDB3_9HYPO</name>
<dbReference type="InterPro" id="IPR012338">
    <property type="entry name" value="Beta-lactam/transpept-like"/>
</dbReference>
<gene>
    <name evidence="3" type="ORF">G7Z17_g4791</name>
</gene>
<dbReference type="Gene3D" id="3.40.50.1820">
    <property type="entry name" value="alpha/beta hydrolase"/>
    <property type="match status" value="1"/>
</dbReference>
<organism evidence="3 4">
    <name type="scientific">Cylindrodendrum hubeiense</name>
    <dbReference type="NCBI Taxonomy" id="595255"/>
    <lineage>
        <taxon>Eukaryota</taxon>
        <taxon>Fungi</taxon>
        <taxon>Dikarya</taxon>
        <taxon>Ascomycota</taxon>
        <taxon>Pezizomycotina</taxon>
        <taxon>Sordariomycetes</taxon>
        <taxon>Hypocreomycetidae</taxon>
        <taxon>Hypocreales</taxon>
        <taxon>Nectriaceae</taxon>
        <taxon>Cylindrodendrum</taxon>
    </lineage>
</organism>
<dbReference type="InterPro" id="IPR029058">
    <property type="entry name" value="AB_hydrolase_fold"/>
</dbReference>
<reference evidence="3" key="1">
    <citation type="submission" date="2020-03" db="EMBL/GenBank/DDBJ databases">
        <title>Draft Genome Sequence of Cylindrodendrum hubeiense.</title>
        <authorList>
            <person name="Buettner E."/>
            <person name="Kellner H."/>
        </authorList>
    </citation>
    <scope>NUCLEOTIDE SEQUENCE</scope>
    <source>
        <strain evidence="3">IHI 201604</strain>
    </source>
</reference>
<evidence type="ECO:0000259" key="2">
    <source>
        <dbReference type="Pfam" id="PF07859"/>
    </source>
</evidence>
<dbReference type="Pfam" id="PF00144">
    <property type="entry name" value="Beta-lactamase"/>
    <property type="match status" value="1"/>
</dbReference>
<dbReference type="PANTHER" id="PTHR43283:SF3">
    <property type="entry name" value="BETA-LACTAMASE FAMILY PROTEIN (AFU_ORTHOLOGUE AFUA_5G07500)"/>
    <property type="match status" value="1"/>
</dbReference>
<dbReference type="Pfam" id="PF07859">
    <property type="entry name" value="Abhydrolase_3"/>
    <property type="match status" value="1"/>
</dbReference>
<comment type="caution">
    <text evidence="3">The sequence shown here is derived from an EMBL/GenBank/DDBJ whole genome shotgun (WGS) entry which is preliminary data.</text>
</comment>
<feature type="domain" description="Alpha/beta hydrolase fold-3" evidence="2">
    <location>
        <begin position="404"/>
        <end position="529"/>
    </location>
</feature>
<dbReference type="EMBL" id="JAANBB010000072">
    <property type="protein sequence ID" value="KAF7551735.1"/>
    <property type="molecule type" value="Genomic_DNA"/>
</dbReference>
<dbReference type="SUPFAM" id="SSF53474">
    <property type="entry name" value="alpha/beta-Hydrolases"/>
    <property type="match status" value="1"/>
</dbReference>
<dbReference type="Gene3D" id="3.40.710.10">
    <property type="entry name" value="DD-peptidase/beta-lactamase superfamily"/>
    <property type="match status" value="1"/>
</dbReference>
<dbReference type="AlphaFoldDB" id="A0A9P5HDB3"/>
<evidence type="ECO:0000313" key="4">
    <source>
        <dbReference type="Proteomes" id="UP000722485"/>
    </source>
</evidence>
<protein>
    <submittedName>
        <fullName evidence="3">Uncharacterized protein</fullName>
    </submittedName>
</protein>
<dbReference type="InterPro" id="IPR013094">
    <property type="entry name" value="AB_hydrolase_3"/>
</dbReference>
<keyword evidence="4" id="KW-1185">Reference proteome</keyword>
<dbReference type="GO" id="GO:0016787">
    <property type="term" value="F:hydrolase activity"/>
    <property type="evidence" value="ECO:0007669"/>
    <property type="project" value="InterPro"/>
</dbReference>